<dbReference type="InterPro" id="IPR014729">
    <property type="entry name" value="Rossmann-like_a/b/a_fold"/>
</dbReference>
<dbReference type="AlphaFoldDB" id="A0A383ET67"/>
<feature type="region of interest" description="Disordered" evidence="8">
    <location>
        <begin position="83"/>
        <end position="103"/>
    </location>
</feature>
<comment type="catalytic activity">
    <reaction evidence="7">
        <text>tRNA(Tyr) + L-tyrosine + ATP = L-tyrosyl-tRNA(Tyr) + AMP + diphosphate + H(+)</text>
        <dbReference type="Rhea" id="RHEA:10220"/>
        <dbReference type="Rhea" id="RHEA-COMP:9706"/>
        <dbReference type="Rhea" id="RHEA-COMP:9707"/>
        <dbReference type="ChEBI" id="CHEBI:15378"/>
        <dbReference type="ChEBI" id="CHEBI:30616"/>
        <dbReference type="ChEBI" id="CHEBI:33019"/>
        <dbReference type="ChEBI" id="CHEBI:58315"/>
        <dbReference type="ChEBI" id="CHEBI:78442"/>
        <dbReference type="ChEBI" id="CHEBI:78536"/>
        <dbReference type="ChEBI" id="CHEBI:456215"/>
        <dbReference type="EC" id="6.1.1.1"/>
    </reaction>
</comment>
<dbReference type="PANTHER" id="PTHR11766">
    <property type="entry name" value="TYROSYL-TRNA SYNTHETASE"/>
    <property type="match status" value="1"/>
</dbReference>
<name>A0A383ET67_9ZZZZ</name>
<reference evidence="9" key="1">
    <citation type="submission" date="2018-05" db="EMBL/GenBank/DDBJ databases">
        <authorList>
            <person name="Lanie J.A."/>
            <person name="Ng W.-L."/>
            <person name="Kazmierczak K.M."/>
            <person name="Andrzejewski T.M."/>
            <person name="Davidsen T.M."/>
            <person name="Wayne K.J."/>
            <person name="Tettelin H."/>
            <person name="Glass J.I."/>
            <person name="Rusch D."/>
            <person name="Podicherti R."/>
            <person name="Tsui H.-C.T."/>
            <person name="Winkler M.E."/>
        </authorList>
    </citation>
    <scope>NUCLEOTIDE SEQUENCE</scope>
</reference>
<keyword evidence="5" id="KW-0648">Protein biosynthesis</keyword>
<evidence type="ECO:0000313" key="9">
    <source>
        <dbReference type="EMBL" id="SVE59520.1"/>
    </source>
</evidence>
<dbReference type="SUPFAM" id="SSF52374">
    <property type="entry name" value="Nucleotidylyl transferase"/>
    <property type="match status" value="1"/>
</dbReference>
<gene>
    <name evidence="9" type="ORF">METZ01_LOCUS512374</name>
</gene>
<dbReference type="GO" id="GO:0004831">
    <property type="term" value="F:tyrosine-tRNA ligase activity"/>
    <property type="evidence" value="ECO:0007669"/>
    <property type="project" value="UniProtKB-EC"/>
</dbReference>
<evidence type="ECO:0000256" key="2">
    <source>
        <dbReference type="ARBA" id="ARBA00022598"/>
    </source>
</evidence>
<evidence type="ECO:0000256" key="8">
    <source>
        <dbReference type="SAM" id="MobiDB-lite"/>
    </source>
</evidence>
<dbReference type="GO" id="GO:0005524">
    <property type="term" value="F:ATP binding"/>
    <property type="evidence" value="ECO:0007669"/>
    <property type="project" value="UniProtKB-KW"/>
</dbReference>
<dbReference type="InterPro" id="IPR024088">
    <property type="entry name" value="Tyr-tRNA-ligase_bac-type"/>
</dbReference>
<dbReference type="Pfam" id="PF00579">
    <property type="entry name" value="tRNA-synt_1b"/>
    <property type="match status" value="1"/>
</dbReference>
<dbReference type="EC" id="6.1.1.1" evidence="1"/>
<protein>
    <recommendedName>
        <fullName evidence="1">tyrosine--tRNA ligase</fullName>
        <ecNumber evidence="1">6.1.1.1</ecNumber>
    </recommendedName>
</protein>
<keyword evidence="6" id="KW-0030">Aminoacyl-tRNA synthetase</keyword>
<evidence type="ECO:0000256" key="5">
    <source>
        <dbReference type="ARBA" id="ARBA00022917"/>
    </source>
</evidence>
<dbReference type="GO" id="GO:0006437">
    <property type="term" value="P:tyrosyl-tRNA aminoacylation"/>
    <property type="evidence" value="ECO:0007669"/>
    <property type="project" value="InterPro"/>
</dbReference>
<dbReference type="Gene3D" id="3.40.50.620">
    <property type="entry name" value="HUPs"/>
    <property type="match status" value="1"/>
</dbReference>
<dbReference type="NCBIfam" id="TIGR00234">
    <property type="entry name" value="tyrS"/>
    <property type="match status" value="1"/>
</dbReference>
<dbReference type="InterPro" id="IPR002305">
    <property type="entry name" value="aa-tRNA-synth_Ic"/>
</dbReference>
<evidence type="ECO:0000256" key="1">
    <source>
        <dbReference type="ARBA" id="ARBA00013160"/>
    </source>
</evidence>
<dbReference type="PRINTS" id="PR01040">
    <property type="entry name" value="TRNASYNTHTYR"/>
</dbReference>
<evidence type="ECO:0000256" key="7">
    <source>
        <dbReference type="ARBA" id="ARBA00048248"/>
    </source>
</evidence>
<dbReference type="PANTHER" id="PTHR11766:SF0">
    <property type="entry name" value="TYROSINE--TRNA LIGASE, MITOCHONDRIAL"/>
    <property type="match status" value="1"/>
</dbReference>
<keyword evidence="4" id="KW-0067">ATP-binding</keyword>
<feature type="compositionally biased region" description="Basic and acidic residues" evidence="8">
    <location>
        <begin position="85"/>
        <end position="101"/>
    </location>
</feature>
<dbReference type="GO" id="GO:0005829">
    <property type="term" value="C:cytosol"/>
    <property type="evidence" value="ECO:0007669"/>
    <property type="project" value="TreeGrafter"/>
</dbReference>
<accession>A0A383ET67</accession>
<evidence type="ECO:0000256" key="6">
    <source>
        <dbReference type="ARBA" id="ARBA00023146"/>
    </source>
</evidence>
<proteinExistence type="predicted"/>
<organism evidence="9">
    <name type="scientific">marine metagenome</name>
    <dbReference type="NCBI Taxonomy" id="408172"/>
    <lineage>
        <taxon>unclassified sequences</taxon>
        <taxon>metagenomes</taxon>
        <taxon>ecological metagenomes</taxon>
    </lineage>
</organism>
<feature type="non-terminal residue" evidence="9">
    <location>
        <position position="184"/>
    </location>
</feature>
<dbReference type="InterPro" id="IPR002307">
    <property type="entry name" value="Tyr-tRNA-ligase"/>
</dbReference>
<sequence length="184" mass="21158">MLKPKSNLIQELKSRNYIHQCTNIEELDKLAAKKKLVAYIGFDCTAESLHVGSLIQLMLIRILQKTGHQVVVLLGGGTSKIGDPSGKDKSRQLLNDKESKKNSQNIRKNIEKFTVKNSDVKKIKFLDNSIWLDNINYINFLRTYGKNVSVNKMLSMDSVSERLKREQPLSFLEFNYMIIQAYDF</sequence>
<dbReference type="EMBL" id="UINC01228275">
    <property type="protein sequence ID" value="SVE59520.1"/>
    <property type="molecule type" value="Genomic_DNA"/>
</dbReference>
<evidence type="ECO:0000256" key="3">
    <source>
        <dbReference type="ARBA" id="ARBA00022741"/>
    </source>
</evidence>
<keyword evidence="3" id="KW-0547">Nucleotide-binding</keyword>
<keyword evidence="2" id="KW-0436">Ligase</keyword>
<evidence type="ECO:0000256" key="4">
    <source>
        <dbReference type="ARBA" id="ARBA00022840"/>
    </source>
</evidence>